<dbReference type="GeneID" id="25337738"/>
<protein>
    <submittedName>
        <fullName evidence="1">Uncharacterized protein</fullName>
    </submittedName>
</protein>
<dbReference type="VEuPathDB" id="ToxoDB:EMWEY_00037520"/>
<dbReference type="Proteomes" id="UP000030763">
    <property type="component" value="Unassembled WGS sequence"/>
</dbReference>
<dbReference type="RefSeq" id="XP_013337712.1">
    <property type="nucleotide sequence ID" value="XM_013482258.1"/>
</dbReference>
<name>U6MA48_EIMMA</name>
<organism evidence="1 2">
    <name type="scientific">Eimeria maxima</name>
    <name type="common">Coccidian parasite</name>
    <dbReference type="NCBI Taxonomy" id="5804"/>
    <lineage>
        <taxon>Eukaryota</taxon>
        <taxon>Sar</taxon>
        <taxon>Alveolata</taxon>
        <taxon>Apicomplexa</taxon>
        <taxon>Conoidasida</taxon>
        <taxon>Coccidia</taxon>
        <taxon>Eucoccidiorida</taxon>
        <taxon>Eimeriorina</taxon>
        <taxon>Eimeriidae</taxon>
        <taxon>Eimeria</taxon>
    </lineage>
</organism>
<gene>
    <name evidence="1" type="ORF">EMWEY_00037520</name>
</gene>
<accession>U6MA48</accession>
<sequence>MGNDRQLGLGNGVGGAPAVPRQCSEVCVVLRCWLLVECLSANCVLDGVVYDDGECNGVAQEADCIRMAAIGYRVGMDDSLGIMDVLADTTSLRRTDARLRVEMMAIGYCVGIVDAGRWRNVYWPTACWMELCMTMGNVGLGEWRSWSACSAELGKVAGMDAFMRGEVAIGAIRLDRCWLLVECLLANQLRIG</sequence>
<evidence type="ECO:0000313" key="1">
    <source>
        <dbReference type="EMBL" id="CDJ61062.1"/>
    </source>
</evidence>
<evidence type="ECO:0000313" key="2">
    <source>
        <dbReference type="Proteomes" id="UP000030763"/>
    </source>
</evidence>
<reference evidence="1" key="1">
    <citation type="submission" date="2013-10" db="EMBL/GenBank/DDBJ databases">
        <title>Genomic analysis of the causative agents of coccidiosis in chickens.</title>
        <authorList>
            <person name="Reid A.J."/>
            <person name="Blake D."/>
            <person name="Billington K."/>
            <person name="Browne H."/>
            <person name="Dunn M."/>
            <person name="Hung S."/>
            <person name="Kawahara F."/>
            <person name="Miranda-Saavedra D."/>
            <person name="Mourier T."/>
            <person name="Nagra H."/>
            <person name="Otto T.D."/>
            <person name="Rawlings N."/>
            <person name="Sanchez A."/>
            <person name="Sanders M."/>
            <person name="Subramaniam C."/>
            <person name="Tay Y."/>
            <person name="Dear P."/>
            <person name="Doerig C."/>
            <person name="Gruber A."/>
            <person name="Parkinson J."/>
            <person name="Shirley M."/>
            <person name="Wan K.L."/>
            <person name="Berriman M."/>
            <person name="Tomley F."/>
            <person name="Pain A."/>
        </authorList>
    </citation>
    <scope>NUCLEOTIDE SEQUENCE [LARGE SCALE GENOMIC DNA]</scope>
    <source>
        <strain evidence="1">Weybridge</strain>
    </source>
</reference>
<keyword evidence="2" id="KW-1185">Reference proteome</keyword>
<reference evidence="1" key="2">
    <citation type="submission" date="2013-10" db="EMBL/GenBank/DDBJ databases">
        <authorList>
            <person name="Aslett M."/>
        </authorList>
    </citation>
    <scope>NUCLEOTIDE SEQUENCE [LARGE SCALE GENOMIC DNA]</scope>
    <source>
        <strain evidence="1">Weybridge</strain>
    </source>
</reference>
<proteinExistence type="predicted"/>
<dbReference type="AlphaFoldDB" id="U6MA48"/>
<dbReference type="EMBL" id="HG721993">
    <property type="protein sequence ID" value="CDJ61062.1"/>
    <property type="molecule type" value="Genomic_DNA"/>
</dbReference>